<name>A0A0B7NE08_9FUNG</name>
<sequence>MESLTDPNRKKKVAFSNLIRSDGFTVDVVLMKSNEVETNISYEQDINVSDLAKVLTNDDLNDTTICSVDPNRGQVFAAAYGEGENPHQIRRCSTKEYYTMTGSKRHIKQETKRMSEEGINDILLGIPTTKTASLSNYLLYVTYM</sequence>
<dbReference type="Proteomes" id="UP000054107">
    <property type="component" value="Unassembled WGS sequence"/>
</dbReference>
<keyword evidence="2" id="KW-1185">Reference proteome</keyword>
<dbReference type="EMBL" id="LN733260">
    <property type="protein sequence ID" value="CEP16731.1"/>
    <property type="molecule type" value="Genomic_DNA"/>
</dbReference>
<proteinExistence type="predicted"/>
<dbReference type="STRING" id="35722.A0A0B7NE08"/>
<dbReference type="OrthoDB" id="2287558at2759"/>
<evidence type="ECO:0000313" key="1">
    <source>
        <dbReference type="EMBL" id="CEP16731.1"/>
    </source>
</evidence>
<organism evidence="1 2">
    <name type="scientific">Parasitella parasitica</name>
    <dbReference type="NCBI Taxonomy" id="35722"/>
    <lineage>
        <taxon>Eukaryota</taxon>
        <taxon>Fungi</taxon>
        <taxon>Fungi incertae sedis</taxon>
        <taxon>Mucoromycota</taxon>
        <taxon>Mucoromycotina</taxon>
        <taxon>Mucoromycetes</taxon>
        <taxon>Mucorales</taxon>
        <taxon>Mucorineae</taxon>
        <taxon>Mucoraceae</taxon>
        <taxon>Parasitella</taxon>
    </lineage>
</organism>
<reference evidence="1 2" key="1">
    <citation type="submission" date="2014-09" db="EMBL/GenBank/DDBJ databases">
        <authorList>
            <person name="Ellenberger Sabrina"/>
        </authorList>
    </citation>
    <scope>NUCLEOTIDE SEQUENCE [LARGE SCALE GENOMIC DNA]</scope>
    <source>
        <strain evidence="1 2">CBS 412.66</strain>
    </source>
</reference>
<accession>A0A0B7NE08</accession>
<protein>
    <submittedName>
        <fullName evidence="1">Uncharacterized protein</fullName>
    </submittedName>
</protein>
<dbReference type="AlphaFoldDB" id="A0A0B7NE08"/>
<evidence type="ECO:0000313" key="2">
    <source>
        <dbReference type="Proteomes" id="UP000054107"/>
    </source>
</evidence>
<gene>
    <name evidence="1" type="primary">PARPA_11006.1 scaffold 42152</name>
</gene>